<name>A0ABP8VSA2_9PSEU</name>
<protein>
    <submittedName>
        <fullName evidence="2">Uncharacterized protein</fullName>
    </submittedName>
</protein>
<feature type="compositionally biased region" description="Low complexity" evidence="1">
    <location>
        <begin position="38"/>
        <end position="50"/>
    </location>
</feature>
<keyword evidence="3" id="KW-1185">Reference proteome</keyword>
<evidence type="ECO:0000313" key="2">
    <source>
        <dbReference type="EMBL" id="GAA4670584.1"/>
    </source>
</evidence>
<accession>A0ABP8VSA2</accession>
<organism evidence="2 3">
    <name type="scientific">Amycolatopsis dongchuanensis</name>
    <dbReference type="NCBI Taxonomy" id="1070866"/>
    <lineage>
        <taxon>Bacteria</taxon>
        <taxon>Bacillati</taxon>
        <taxon>Actinomycetota</taxon>
        <taxon>Actinomycetes</taxon>
        <taxon>Pseudonocardiales</taxon>
        <taxon>Pseudonocardiaceae</taxon>
        <taxon>Amycolatopsis</taxon>
    </lineage>
</organism>
<sequence length="101" mass="10083">MGGPALRRGRGFAAGGSPARWGGLAPGETARPRPPGSAPRRAARPCGGAARPRDGPPVRRGGPAPPQERFHRGLGGPSLQPSAQAAVPPRPAPPAVPGPMV</sequence>
<dbReference type="Proteomes" id="UP001500192">
    <property type="component" value="Unassembled WGS sequence"/>
</dbReference>
<evidence type="ECO:0000256" key="1">
    <source>
        <dbReference type="SAM" id="MobiDB-lite"/>
    </source>
</evidence>
<feature type="compositionally biased region" description="Pro residues" evidence="1">
    <location>
        <begin position="88"/>
        <end position="101"/>
    </location>
</feature>
<proteinExistence type="predicted"/>
<evidence type="ECO:0000313" key="3">
    <source>
        <dbReference type="Proteomes" id="UP001500192"/>
    </source>
</evidence>
<reference evidence="3" key="1">
    <citation type="journal article" date="2019" name="Int. J. Syst. Evol. Microbiol.">
        <title>The Global Catalogue of Microorganisms (GCM) 10K type strain sequencing project: providing services to taxonomists for standard genome sequencing and annotation.</title>
        <authorList>
            <consortium name="The Broad Institute Genomics Platform"/>
            <consortium name="The Broad Institute Genome Sequencing Center for Infectious Disease"/>
            <person name="Wu L."/>
            <person name="Ma J."/>
        </authorList>
    </citation>
    <scope>NUCLEOTIDE SEQUENCE [LARGE SCALE GENOMIC DNA]</scope>
    <source>
        <strain evidence="3">JCM 18054</strain>
    </source>
</reference>
<comment type="caution">
    <text evidence="2">The sequence shown here is derived from an EMBL/GenBank/DDBJ whole genome shotgun (WGS) entry which is preliminary data.</text>
</comment>
<gene>
    <name evidence="2" type="ORF">GCM10023214_76590</name>
</gene>
<feature type="region of interest" description="Disordered" evidence="1">
    <location>
        <begin position="1"/>
        <end position="101"/>
    </location>
</feature>
<dbReference type="EMBL" id="BAABIB010000169">
    <property type="protein sequence ID" value="GAA4670584.1"/>
    <property type="molecule type" value="Genomic_DNA"/>
</dbReference>